<dbReference type="PANTHER" id="PTHR10677">
    <property type="entry name" value="UBIQUILIN"/>
    <property type="match status" value="1"/>
</dbReference>
<dbReference type="InterPro" id="IPR000626">
    <property type="entry name" value="Ubiquitin-like_dom"/>
</dbReference>
<dbReference type="InterPro" id="IPR015496">
    <property type="entry name" value="Ubiquilin"/>
</dbReference>
<dbReference type="Pfam" id="PF00240">
    <property type="entry name" value="ubiquitin"/>
    <property type="match status" value="1"/>
</dbReference>
<feature type="domain" description="UBA" evidence="2">
    <location>
        <begin position="349"/>
        <end position="390"/>
    </location>
</feature>
<dbReference type="CDD" id="cd17039">
    <property type="entry name" value="Ubl_ubiquitin_like"/>
    <property type="match status" value="1"/>
</dbReference>
<feature type="non-terminal residue" evidence="4">
    <location>
        <position position="1"/>
    </location>
</feature>
<evidence type="ECO:0000259" key="3">
    <source>
        <dbReference type="PROSITE" id="PS50053"/>
    </source>
</evidence>
<feature type="compositionally biased region" description="Polar residues" evidence="1">
    <location>
        <begin position="301"/>
        <end position="314"/>
    </location>
</feature>
<dbReference type="SUPFAM" id="SSF54236">
    <property type="entry name" value="Ubiquitin-like"/>
    <property type="match status" value="1"/>
</dbReference>
<dbReference type="GO" id="GO:0005829">
    <property type="term" value="C:cytosol"/>
    <property type="evidence" value="ECO:0007669"/>
    <property type="project" value="TreeGrafter"/>
</dbReference>
<organism evidence="4">
    <name type="scientific">Rhipicephalus pulchellus</name>
    <name type="common">Yellow backed tick</name>
    <name type="synonym">Dermacentor pulchellus</name>
    <dbReference type="NCBI Taxonomy" id="72859"/>
    <lineage>
        <taxon>Eukaryota</taxon>
        <taxon>Metazoa</taxon>
        <taxon>Ecdysozoa</taxon>
        <taxon>Arthropoda</taxon>
        <taxon>Chelicerata</taxon>
        <taxon>Arachnida</taxon>
        <taxon>Acari</taxon>
        <taxon>Parasitiformes</taxon>
        <taxon>Ixodida</taxon>
        <taxon>Ixodoidea</taxon>
        <taxon>Ixodidae</taxon>
        <taxon>Rhipicephalinae</taxon>
        <taxon>Rhipicephalus</taxon>
        <taxon>Rhipicephalus</taxon>
    </lineage>
</organism>
<evidence type="ECO:0000256" key="1">
    <source>
        <dbReference type="SAM" id="MobiDB-lite"/>
    </source>
</evidence>
<dbReference type="InterPro" id="IPR009060">
    <property type="entry name" value="UBA-like_sf"/>
</dbReference>
<dbReference type="Gene3D" id="1.10.8.10">
    <property type="entry name" value="DNA helicase RuvA subunit, C-terminal domain"/>
    <property type="match status" value="1"/>
</dbReference>
<dbReference type="CDD" id="cd14326">
    <property type="entry name" value="UBA_UBL7"/>
    <property type="match status" value="1"/>
</dbReference>
<dbReference type="InterPro" id="IPR029071">
    <property type="entry name" value="Ubiquitin-like_domsf"/>
</dbReference>
<dbReference type="GO" id="GO:0031593">
    <property type="term" value="F:polyubiquitin modification-dependent protein binding"/>
    <property type="evidence" value="ECO:0007669"/>
    <property type="project" value="TreeGrafter"/>
</dbReference>
<sequence>VQGPFRFRSVRSAGGHQKEKRRNMASDECCIYVSLVPENTCKFERHKLSCLKLEDKVSALHTKVAELFGKDIGDLELVFLGKILKQDDTLEASGIKFGMTVFAYPHHELEKPTCTLDMQDIPMIAFGTALVNPAFRTVLQSLKDPEVLENVMAANPALADDPVAIGILQDPELMTLLANPNFLRKMAESHPALVEAAVQIAVSFHEEGAASGRSTSPPPEVSYSLEALSDDEDLEGQLEQPAAAGSGLFSPNRITPAQLAAALAAAAANPGGSGSSSPPAASGSPLIPPSPRLHAPPSTPRNPITSDMLNSAVQTALGSLAPPPNASAAAPSASSPAGAPSAEVADPAVTYQNQLQQLRDMGIANDATCLQALVATGGDVQAALELLFSDFGDNDPANMPT</sequence>
<feature type="compositionally biased region" description="Low complexity" evidence="1">
    <location>
        <begin position="316"/>
        <end position="342"/>
    </location>
</feature>
<accession>L7MJ04</accession>
<dbReference type="PROSITE" id="PS50030">
    <property type="entry name" value="UBA"/>
    <property type="match status" value="1"/>
</dbReference>
<dbReference type="Gene3D" id="3.10.20.90">
    <property type="entry name" value="Phosphatidylinositol 3-kinase Catalytic Subunit, Chain A, domain 1"/>
    <property type="match status" value="1"/>
</dbReference>
<protein>
    <submittedName>
        <fullName evidence="4">Putative ubiquitin-like protein</fullName>
    </submittedName>
</protein>
<dbReference type="GO" id="GO:0006511">
    <property type="term" value="P:ubiquitin-dependent protein catabolic process"/>
    <property type="evidence" value="ECO:0007669"/>
    <property type="project" value="TreeGrafter"/>
</dbReference>
<dbReference type="SMART" id="SM00165">
    <property type="entry name" value="UBA"/>
    <property type="match status" value="1"/>
</dbReference>
<dbReference type="AlphaFoldDB" id="L7MJ04"/>
<reference evidence="4" key="2">
    <citation type="journal article" date="2015" name="J. Proteomics">
        <title>Sexual differences in the sialomes of the zebra tick, Rhipicephalus pulchellus.</title>
        <authorList>
            <person name="Tan A.W."/>
            <person name="Francischetti I.M."/>
            <person name="Slovak M."/>
            <person name="Kini R.M."/>
            <person name="Ribeiro J.M."/>
        </authorList>
    </citation>
    <scope>NUCLEOTIDE SEQUENCE</scope>
    <source>
        <tissue evidence="4">Salivary gland</tissue>
    </source>
</reference>
<feature type="domain" description="Ubiquitin-like" evidence="3">
    <location>
        <begin position="51"/>
        <end position="101"/>
    </location>
</feature>
<proteinExistence type="evidence at transcript level"/>
<dbReference type="InterPro" id="IPR015940">
    <property type="entry name" value="UBA"/>
</dbReference>
<dbReference type="SUPFAM" id="SSF46934">
    <property type="entry name" value="UBA-like"/>
    <property type="match status" value="1"/>
</dbReference>
<dbReference type="PROSITE" id="PS50053">
    <property type="entry name" value="UBIQUITIN_2"/>
    <property type="match status" value="1"/>
</dbReference>
<dbReference type="Pfam" id="PF00627">
    <property type="entry name" value="UBA"/>
    <property type="match status" value="1"/>
</dbReference>
<reference evidence="4" key="1">
    <citation type="submission" date="2012-11" db="EMBL/GenBank/DDBJ databases">
        <authorList>
            <person name="Lucero-Rivera Y.E."/>
            <person name="Tovar-Ramirez D."/>
        </authorList>
    </citation>
    <scope>NUCLEOTIDE SEQUENCE</scope>
    <source>
        <tissue evidence="4">Salivary gland</tissue>
    </source>
</reference>
<dbReference type="InterPro" id="IPR006636">
    <property type="entry name" value="STI1_HS-bd"/>
</dbReference>
<evidence type="ECO:0000259" key="2">
    <source>
        <dbReference type="PROSITE" id="PS50030"/>
    </source>
</evidence>
<name>L7MJ04_RHIPC</name>
<feature type="compositionally biased region" description="Low complexity" evidence="1">
    <location>
        <begin position="268"/>
        <end position="285"/>
    </location>
</feature>
<evidence type="ECO:0000313" key="4">
    <source>
        <dbReference type="EMBL" id="JAA64186.1"/>
    </source>
</evidence>
<dbReference type="InterPro" id="IPR047878">
    <property type="entry name" value="UBL7_UBA"/>
</dbReference>
<feature type="region of interest" description="Disordered" evidence="1">
    <location>
        <begin position="268"/>
        <end position="342"/>
    </location>
</feature>
<dbReference type="PANTHER" id="PTHR10677:SF25">
    <property type="entry name" value="UBIQUITIN-LIKE PROTEIN 7"/>
    <property type="match status" value="1"/>
</dbReference>
<dbReference type="EMBL" id="GACK01000848">
    <property type="protein sequence ID" value="JAA64186.1"/>
    <property type="molecule type" value="mRNA"/>
</dbReference>
<dbReference type="SMART" id="SM00727">
    <property type="entry name" value="STI1"/>
    <property type="match status" value="1"/>
</dbReference>